<dbReference type="EMBL" id="JAEDAO010000001">
    <property type="protein sequence ID" value="MBK0391894.1"/>
    <property type="molecule type" value="Genomic_DNA"/>
</dbReference>
<sequence>MRIVIMGQNDFGRAALEAFCDKGFTVVAAVCAPEKPGAKPDPLKVAATGRDIPVHQFRSLRSPEAHEAFEALDPDLLVMAYVLQFAPDSLLSIPRQGAIQYHPSLLPRHRGPSAISWAIASGARHTGLTIFRPTEGLDEGPVLLQVPVDIGPDETLGELYFDQLFPKGIEALLTVAGQVQRGEARAQSQLVDGGSYEGWMTDETAQVPWAQHVDVAYNVIRACNPAPGAWTMVGGTKLRLFDCRKRPLATHGEVGGPAGTVARVTDTSIVFNAHGGFIEVMRVRAGDGKKMGAGDWARGVGLQPHGA</sequence>
<dbReference type="SUPFAM" id="SSF50486">
    <property type="entry name" value="FMT C-terminal domain-like"/>
    <property type="match status" value="1"/>
</dbReference>
<proteinExistence type="inferred from homology"/>
<keyword evidence="8" id="KW-1185">Reference proteome</keyword>
<protein>
    <recommendedName>
        <fullName evidence="2">methionyl-tRNA formyltransferase</fullName>
        <ecNumber evidence="2">2.1.2.9</ecNumber>
    </recommendedName>
</protein>
<dbReference type="EC" id="2.1.2.9" evidence="2"/>
<name>A0A934PWQ7_9BURK</name>
<dbReference type="GO" id="GO:0005829">
    <property type="term" value="C:cytosol"/>
    <property type="evidence" value="ECO:0007669"/>
    <property type="project" value="TreeGrafter"/>
</dbReference>
<dbReference type="CDD" id="cd08704">
    <property type="entry name" value="Met_tRNA_FMT_C"/>
    <property type="match status" value="1"/>
</dbReference>
<dbReference type="SUPFAM" id="SSF53328">
    <property type="entry name" value="Formyltransferase"/>
    <property type="match status" value="1"/>
</dbReference>
<keyword evidence="4" id="KW-0648">Protein biosynthesis</keyword>
<dbReference type="InterPro" id="IPR002376">
    <property type="entry name" value="Formyl_transf_N"/>
</dbReference>
<feature type="domain" description="Formyl transferase N-terminal" evidence="5">
    <location>
        <begin position="1"/>
        <end position="160"/>
    </location>
</feature>
<dbReference type="InterPro" id="IPR041711">
    <property type="entry name" value="Met-tRNA-FMT_N"/>
</dbReference>
<dbReference type="RefSeq" id="WP_200786816.1">
    <property type="nucleotide sequence ID" value="NZ_JAEDAO010000001.1"/>
</dbReference>
<evidence type="ECO:0000256" key="2">
    <source>
        <dbReference type="ARBA" id="ARBA00012261"/>
    </source>
</evidence>
<dbReference type="PANTHER" id="PTHR11138">
    <property type="entry name" value="METHIONYL-TRNA FORMYLTRANSFERASE"/>
    <property type="match status" value="1"/>
</dbReference>
<evidence type="ECO:0000313" key="8">
    <source>
        <dbReference type="Proteomes" id="UP000617041"/>
    </source>
</evidence>
<dbReference type="AlphaFoldDB" id="A0A934PWQ7"/>
<dbReference type="Proteomes" id="UP000617041">
    <property type="component" value="Unassembled WGS sequence"/>
</dbReference>
<dbReference type="InterPro" id="IPR044135">
    <property type="entry name" value="Met-tRNA-FMT_C"/>
</dbReference>
<dbReference type="CDD" id="cd08646">
    <property type="entry name" value="FMT_core_Met-tRNA-FMT_N"/>
    <property type="match status" value="1"/>
</dbReference>
<organism evidence="7 8">
    <name type="scientific">Ramlibacter algicola</name>
    <dbReference type="NCBI Taxonomy" id="2795217"/>
    <lineage>
        <taxon>Bacteria</taxon>
        <taxon>Pseudomonadati</taxon>
        <taxon>Pseudomonadota</taxon>
        <taxon>Betaproteobacteria</taxon>
        <taxon>Burkholderiales</taxon>
        <taxon>Comamonadaceae</taxon>
        <taxon>Ramlibacter</taxon>
    </lineage>
</organism>
<dbReference type="InterPro" id="IPR011034">
    <property type="entry name" value="Formyl_transferase-like_C_sf"/>
</dbReference>
<evidence type="ECO:0000259" key="5">
    <source>
        <dbReference type="Pfam" id="PF00551"/>
    </source>
</evidence>
<comment type="caution">
    <text evidence="7">The sequence shown here is derived from an EMBL/GenBank/DDBJ whole genome shotgun (WGS) entry which is preliminary data.</text>
</comment>
<evidence type="ECO:0000256" key="3">
    <source>
        <dbReference type="ARBA" id="ARBA00022679"/>
    </source>
</evidence>
<evidence type="ECO:0000256" key="1">
    <source>
        <dbReference type="ARBA" id="ARBA00010699"/>
    </source>
</evidence>
<dbReference type="Pfam" id="PF02911">
    <property type="entry name" value="Formyl_trans_C"/>
    <property type="match status" value="1"/>
</dbReference>
<dbReference type="Gene3D" id="3.40.50.12230">
    <property type="match status" value="1"/>
</dbReference>
<dbReference type="GO" id="GO:0004479">
    <property type="term" value="F:methionyl-tRNA formyltransferase activity"/>
    <property type="evidence" value="ECO:0007669"/>
    <property type="project" value="UniProtKB-EC"/>
</dbReference>
<dbReference type="PANTHER" id="PTHR11138:SF5">
    <property type="entry name" value="METHIONYL-TRNA FORMYLTRANSFERASE, MITOCHONDRIAL"/>
    <property type="match status" value="1"/>
</dbReference>
<keyword evidence="3" id="KW-0808">Transferase</keyword>
<dbReference type="InterPro" id="IPR005793">
    <property type="entry name" value="Formyl_trans_C"/>
</dbReference>
<evidence type="ECO:0000256" key="4">
    <source>
        <dbReference type="ARBA" id="ARBA00022917"/>
    </source>
</evidence>
<dbReference type="Pfam" id="PF00551">
    <property type="entry name" value="Formyl_trans_N"/>
    <property type="match status" value="1"/>
</dbReference>
<gene>
    <name evidence="7" type="ORF">I8E28_04775</name>
</gene>
<reference evidence="7" key="1">
    <citation type="submission" date="2020-12" db="EMBL/GenBank/DDBJ databases">
        <title>Ramlibacter sp. nov., isolated from a freshwater alga, Cryptomonas.</title>
        <authorList>
            <person name="Kim H.M."/>
            <person name="Jeon C.O."/>
        </authorList>
    </citation>
    <scope>NUCLEOTIDE SEQUENCE</scope>
    <source>
        <strain evidence="7">CrO1</strain>
    </source>
</reference>
<dbReference type="InterPro" id="IPR036477">
    <property type="entry name" value="Formyl_transf_N_sf"/>
</dbReference>
<accession>A0A934PWQ7</accession>
<evidence type="ECO:0000313" key="7">
    <source>
        <dbReference type="EMBL" id="MBK0391894.1"/>
    </source>
</evidence>
<feature type="domain" description="Formyl transferase C-terminal" evidence="6">
    <location>
        <begin position="201"/>
        <end position="299"/>
    </location>
</feature>
<evidence type="ECO:0000259" key="6">
    <source>
        <dbReference type="Pfam" id="PF02911"/>
    </source>
</evidence>
<comment type="similarity">
    <text evidence="1">Belongs to the Fmt family.</text>
</comment>